<evidence type="ECO:0000313" key="1">
    <source>
        <dbReference type="EMBL" id="KAJ3640936.1"/>
    </source>
</evidence>
<evidence type="ECO:0000313" key="2">
    <source>
        <dbReference type="Proteomes" id="UP001168821"/>
    </source>
</evidence>
<gene>
    <name evidence="1" type="ORF">Zmor_027468</name>
</gene>
<accession>A0AA38HNJ0</accession>
<proteinExistence type="predicted"/>
<name>A0AA38HNJ0_9CUCU</name>
<dbReference type="EMBL" id="JALNTZ010000009">
    <property type="protein sequence ID" value="KAJ3640936.1"/>
    <property type="molecule type" value="Genomic_DNA"/>
</dbReference>
<comment type="caution">
    <text evidence="1">The sequence shown here is derived from an EMBL/GenBank/DDBJ whole genome shotgun (WGS) entry which is preliminary data.</text>
</comment>
<dbReference type="AlphaFoldDB" id="A0AA38HNJ0"/>
<organism evidence="1 2">
    <name type="scientific">Zophobas morio</name>
    <dbReference type="NCBI Taxonomy" id="2755281"/>
    <lineage>
        <taxon>Eukaryota</taxon>
        <taxon>Metazoa</taxon>
        <taxon>Ecdysozoa</taxon>
        <taxon>Arthropoda</taxon>
        <taxon>Hexapoda</taxon>
        <taxon>Insecta</taxon>
        <taxon>Pterygota</taxon>
        <taxon>Neoptera</taxon>
        <taxon>Endopterygota</taxon>
        <taxon>Coleoptera</taxon>
        <taxon>Polyphaga</taxon>
        <taxon>Cucujiformia</taxon>
        <taxon>Tenebrionidae</taxon>
        <taxon>Zophobas</taxon>
    </lineage>
</organism>
<sequence length="93" mass="10590">MLKPLELILFTAYFKRDCVETHTASEVKSNGCWKTALDPIQGYAWLTDRLASNYKANTAMSKAVPHGRYSKTTLPGIHEYFLYFPLNTKTEQG</sequence>
<dbReference type="Proteomes" id="UP001168821">
    <property type="component" value="Unassembled WGS sequence"/>
</dbReference>
<keyword evidence="2" id="KW-1185">Reference proteome</keyword>
<reference evidence="1" key="1">
    <citation type="journal article" date="2023" name="G3 (Bethesda)">
        <title>Whole genome assemblies of Zophobas morio and Tenebrio molitor.</title>
        <authorList>
            <person name="Kaur S."/>
            <person name="Stinson S.A."/>
            <person name="diCenzo G.C."/>
        </authorList>
    </citation>
    <scope>NUCLEOTIDE SEQUENCE</scope>
    <source>
        <strain evidence="1">QUZm001</strain>
    </source>
</reference>
<protein>
    <submittedName>
        <fullName evidence="1">Uncharacterized protein</fullName>
    </submittedName>
</protein>